<dbReference type="InterPro" id="IPR019986">
    <property type="entry name" value="YloV-like"/>
</dbReference>
<dbReference type="InterPro" id="IPR036117">
    <property type="entry name" value="DhaL_dom_sf"/>
</dbReference>
<feature type="coiled-coil region" evidence="1">
    <location>
        <begin position="509"/>
        <end position="536"/>
    </location>
</feature>
<organism evidence="3 4">
    <name type="scientific">Peptoniphilus indolicus</name>
    <dbReference type="NCBI Taxonomy" id="33030"/>
    <lineage>
        <taxon>Bacteria</taxon>
        <taxon>Bacillati</taxon>
        <taxon>Bacillota</taxon>
        <taxon>Tissierellia</taxon>
        <taxon>Tissierellales</taxon>
        <taxon>Peptoniphilaceae</taxon>
        <taxon>Peptoniphilus</taxon>
    </lineage>
</organism>
<dbReference type="InterPro" id="IPR033470">
    <property type="entry name" value="FakA-like_C"/>
</dbReference>
<dbReference type="NCBIfam" id="TIGR03599">
    <property type="entry name" value="YloV"/>
    <property type="match status" value="1"/>
</dbReference>
<accession>A0A379DFA8</accession>
<dbReference type="EMBL" id="UGTH01000001">
    <property type="protein sequence ID" value="SUB76291.1"/>
    <property type="molecule type" value="Genomic_DNA"/>
</dbReference>
<dbReference type="PROSITE" id="PS51480">
    <property type="entry name" value="DHAL"/>
    <property type="match status" value="1"/>
</dbReference>
<dbReference type="Pfam" id="PF13684">
    <property type="entry name" value="FakA-like_C"/>
    <property type="match status" value="1"/>
</dbReference>
<dbReference type="SUPFAM" id="SSF101473">
    <property type="entry name" value="DhaL-like"/>
    <property type="match status" value="1"/>
</dbReference>
<dbReference type="Gene3D" id="1.25.40.340">
    <property type="match status" value="1"/>
</dbReference>
<feature type="domain" description="DhaL" evidence="2">
    <location>
        <begin position="9"/>
        <end position="201"/>
    </location>
</feature>
<dbReference type="SMART" id="SM01120">
    <property type="entry name" value="Dak2"/>
    <property type="match status" value="1"/>
</dbReference>
<dbReference type="InterPro" id="IPR050270">
    <property type="entry name" value="DegV_domain_contain"/>
</dbReference>
<dbReference type="RefSeq" id="WP_004822872.1">
    <property type="nucleotide sequence ID" value="NZ_UGTH01000001.1"/>
</dbReference>
<dbReference type="GO" id="GO:0004371">
    <property type="term" value="F:glycerone kinase activity"/>
    <property type="evidence" value="ECO:0007669"/>
    <property type="project" value="InterPro"/>
</dbReference>
<dbReference type="AlphaFoldDB" id="A0A379DFA8"/>
<keyword evidence="3" id="KW-0808">Transferase</keyword>
<dbReference type="PANTHER" id="PTHR33434">
    <property type="entry name" value="DEGV DOMAIN-CONTAINING PROTEIN DR_1986-RELATED"/>
    <property type="match status" value="1"/>
</dbReference>
<dbReference type="GO" id="GO:0006071">
    <property type="term" value="P:glycerol metabolic process"/>
    <property type="evidence" value="ECO:0007669"/>
    <property type="project" value="InterPro"/>
</dbReference>
<sequence>MKIENLNGELMSRAINGAVNYLIINKEEVNSLNVFPVPDGDTGTNMSLTSKSALKQVQSVEDLTAYNVSKAAARGSLMGARGNSGVILSQFLRGFSEGCEGKETLDIQELAQALKKASETTYNAVMKPTEGTILTVGRELSDFAIKNYRKYDDILEFLKDIIEAANVSLSKTPEKLQVLKEAGVVDAGGKGLCVLMEGAYKALLGEEIVSEDDDVLNKKKQKEVHLGKADENIEFGYCTEFIINTEYEDLEAFKSKLSPLGDCLLVVGGSGTGLIKVHVHTNNPGKALQYGIELGDLQDIKIDNMRFQHEEVLFSKEEVASTKKETEVVEEKEYSIVSVSMGSGLSELFESIGVDKIVEGGQTMNPSTEDFVNAANDVAGRNVIIVPNNSNIILAAEQAAKISEKNIIVIPSKTIPQGISAILSFREDLSPEENNEIMTNAMSDVISAQVTYAVRDTNMNGKDIKVGDIIGLSGKNIVASGKEIEAVTKDLISELIDDEHSIITLYAGADITEEKAEELRDKLEEIYEECEVELVRGEQPIYYYLISLE</sequence>
<evidence type="ECO:0000259" key="2">
    <source>
        <dbReference type="PROSITE" id="PS51480"/>
    </source>
</evidence>
<dbReference type="Proteomes" id="UP000254777">
    <property type="component" value="Unassembled WGS sequence"/>
</dbReference>
<dbReference type="Pfam" id="PF21645">
    <property type="entry name" value="FakA-like_M"/>
    <property type="match status" value="1"/>
</dbReference>
<dbReference type="SMART" id="SM01121">
    <property type="entry name" value="Dak1_2"/>
    <property type="match status" value="1"/>
</dbReference>
<keyword evidence="1" id="KW-0175">Coiled coil</keyword>
<evidence type="ECO:0000256" key="1">
    <source>
        <dbReference type="SAM" id="Coils"/>
    </source>
</evidence>
<protein>
    <submittedName>
        <fullName evidence="3">Dihydroxyacetone kinase</fullName>
    </submittedName>
</protein>
<evidence type="ECO:0000313" key="3">
    <source>
        <dbReference type="EMBL" id="SUB76291.1"/>
    </source>
</evidence>
<reference evidence="3 4" key="1">
    <citation type="submission" date="2018-06" db="EMBL/GenBank/DDBJ databases">
        <authorList>
            <consortium name="Pathogen Informatics"/>
            <person name="Doyle S."/>
        </authorList>
    </citation>
    <scope>NUCLEOTIDE SEQUENCE [LARGE SCALE GENOMIC DNA]</scope>
    <source>
        <strain evidence="3 4">NCTC11088</strain>
    </source>
</reference>
<dbReference type="InterPro" id="IPR004007">
    <property type="entry name" value="DhaL_dom"/>
</dbReference>
<evidence type="ECO:0000313" key="4">
    <source>
        <dbReference type="Proteomes" id="UP000254777"/>
    </source>
</evidence>
<gene>
    <name evidence="3" type="ORF">NCTC11088_02107</name>
</gene>
<dbReference type="Pfam" id="PF02734">
    <property type="entry name" value="Dak2"/>
    <property type="match status" value="1"/>
</dbReference>
<keyword evidence="3" id="KW-0418">Kinase</keyword>
<dbReference type="PANTHER" id="PTHR33434:SF4">
    <property type="entry name" value="PHOSPHATASE PROTEIN"/>
    <property type="match status" value="1"/>
</dbReference>
<dbReference type="InterPro" id="IPR048394">
    <property type="entry name" value="FakA-like_M"/>
</dbReference>
<name>A0A379DFA8_9FIRM</name>
<proteinExistence type="predicted"/>